<comment type="caution">
    <text evidence="1">The sequence shown here is derived from an EMBL/GenBank/DDBJ whole genome shotgun (WGS) entry which is preliminary data.</text>
</comment>
<dbReference type="AlphaFoldDB" id="A0A922NIZ9"/>
<proteinExistence type="predicted"/>
<dbReference type="Proteomes" id="UP000249757">
    <property type="component" value="Unassembled WGS sequence"/>
</dbReference>
<reference evidence="2" key="1">
    <citation type="journal article" date="2022" name="Microb. Genom.">
        <title>A global pangenome for the wheat fungal pathogen Pyrenophora tritici-repentis and prediction of effector protein structural homology.</title>
        <authorList>
            <person name="Moolhuijzen P.M."/>
            <person name="See P.T."/>
            <person name="Shi G."/>
            <person name="Powell H.R."/>
            <person name="Cockram J."/>
            <person name="Jorgensen L.N."/>
            <person name="Benslimane H."/>
            <person name="Strelkov S.E."/>
            <person name="Turner J."/>
            <person name="Liu Z."/>
            <person name="Moffat C.S."/>
        </authorList>
    </citation>
    <scope>NUCLEOTIDE SEQUENCE [LARGE SCALE GENOMIC DNA]</scope>
</reference>
<evidence type="ECO:0000313" key="1">
    <source>
        <dbReference type="EMBL" id="KAI1515947.1"/>
    </source>
</evidence>
<protein>
    <submittedName>
        <fullName evidence="1">Uncharacterized protein</fullName>
    </submittedName>
</protein>
<gene>
    <name evidence="1" type="ORF">Ptr86124_004484</name>
</gene>
<keyword evidence="2" id="KW-1185">Reference proteome</keyword>
<organism evidence="1 2">
    <name type="scientific">Pyrenophora tritici-repentis</name>
    <dbReference type="NCBI Taxonomy" id="45151"/>
    <lineage>
        <taxon>Eukaryota</taxon>
        <taxon>Fungi</taxon>
        <taxon>Dikarya</taxon>
        <taxon>Ascomycota</taxon>
        <taxon>Pezizomycotina</taxon>
        <taxon>Dothideomycetes</taxon>
        <taxon>Pleosporomycetidae</taxon>
        <taxon>Pleosporales</taxon>
        <taxon>Pleosporineae</taxon>
        <taxon>Pleosporaceae</taxon>
        <taxon>Pyrenophora</taxon>
    </lineage>
</organism>
<accession>A0A922NIZ9</accession>
<dbReference type="EMBL" id="NRDI02000005">
    <property type="protein sequence ID" value="KAI1515947.1"/>
    <property type="molecule type" value="Genomic_DNA"/>
</dbReference>
<name>A0A922NIZ9_9PLEO</name>
<sequence>MIPSLKNAPSLYMQGLGAFRGTRGRSVRERNVYMRWKGIPISPSEDIQDYTVILEAHIELRINQTAGVYTKLQKNHAGLHQTPPKANGPIDQALKLPEIIEAIIQQATPAVQAAAWNINHTWRDTVKIFMRPYQPHRSSPSMYRGQDIGAYKPYVTPLQAEIAQIERVAPTLSQLAEVDSDKFFFPATIMQSPLLSQEVFDTINISHERCFRRDYGHRTYRKRQWLDLSQFEFNPYLL</sequence>
<evidence type="ECO:0000313" key="2">
    <source>
        <dbReference type="Proteomes" id="UP000249757"/>
    </source>
</evidence>